<evidence type="ECO:0000313" key="3">
    <source>
        <dbReference type="EMBL" id="KAF9670906.1"/>
    </source>
</evidence>
<dbReference type="Proteomes" id="UP000657918">
    <property type="component" value="Unassembled WGS sequence"/>
</dbReference>
<feature type="region of interest" description="Disordered" evidence="1">
    <location>
        <begin position="1"/>
        <end position="20"/>
    </location>
</feature>
<name>A0A835JKF3_9ROSI</name>
<dbReference type="EMBL" id="JADGMS010000013">
    <property type="protein sequence ID" value="KAF9670906.1"/>
    <property type="molecule type" value="Genomic_DNA"/>
</dbReference>
<evidence type="ECO:0000256" key="2">
    <source>
        <dbReference type="SAM" id="Phobius"/>
    </source>
</evidence>
<keyword evidence="2" id="KW-0812">Transmembrane</keyword>
<keyword evidence="2" id="KW-0472">Membrane</keyword>
<sequence>MLGLGGNHSSPKELCTQKRVSSKDLRPRILGYIEISSFSGSLALPYVVNHPDKINMERAMYYTVCCENVAGGFACTPGAASLAGQSIIYVTLQFFTKF</sequence>
<comment type="caution">
    <text evidence="3">The sequence shown here is derived from an EMBL/GenBank/DDBJ whole genome shotgun (WGS) entry which is preliminary data.</text>
</comment>
<organism evidence="3 4">
    <name type="scientific">Salix dunnii</name>
    <dbReference type="NCBI Taxonomy" id="1413687"/>
    <lineage>
        <taxon>Eukaryota</taxon>
        <taxon>Viridiplantae</taxon>
        <taxon>Streptophyta</taxon>
        <taxon>Embryophyta</taxon>
        <taxon>Tracheophyta</taxon>
        <taxon>Spermatophyta</taxon>
        <taxon>Magnoliopsida</taxon>
        <taxon>eudicotyledons</taxon>
        <taxon>Gunneridae</taxon>
        <taxon>Pentapetalae</taxon>
        <taxon>rosids</taxon>
        <taxon>fabids</taxon>
        <taxon>Malpighiales</taxon>
        <taxon>Salicaceae</taxon>
        <taxon>Saliceae</taxon>
        <taxon>Salix</taxon>
    </lineage>
</organism>
<feature type="transmembrane region" description="Helical" evidence="2">
    <location>
        <begin position="29"/>
        <end position="48"/>
    </location>
</feature>
<keyword evidence="4" id="KW-1185">Reference proteome</keyword>
<accession>A0A835JKF3</accession>
<keyword evidence="2" id="KW-1133">Transmembrane helix</keyword>
<reference evidence="3 4" key="1">
    <citation type="submission" date="2020-10" db="EMBL/GenBank/DDBJ databases">
        <title>Plant Genome Project.</title>
        <authorList>
            <person name="Zhang R.-G."/>
        </authorList>
    </citation>
    <scope>NUCLEOTIDE SEQUENCE [LARGE SCALE GENOMIC DNA]</scope>
    <source>
        <strain evidence="3">FAFU-HL-1</strain>
        <tissue evidence="3">Leaf</tissue>
    </source>
</reference>
<evidence type="ECO:0000256" key="1">
    <source>
        <dbReference type="SAM" id="MobiDB-lite"/>
    </source>
</evidence>
<gene>
    <name evidence="3" type="ORF">SADUNF_Sadunf13G0117800</name>
</gene>
<dbReference type="OrthoDB" id="5428259at2759"/>
<dbReference type="AlphaFoldDB" id="A0A835JKF3"/>
<protein>
    <submittedName>
        <fullName evidence="3">Uncharacterized protein</fullName>
    </submittedName>
</protein>
<evidence type="ECO:0000313" key="4">
    <source>
        <dbReference type="Proteomes" id="UP000657918"/>
    </source>
</evidence>
<proteinExistence type="predicted"/>